<dbReference type="EMBL" id="UINC01119085">
    <property type="protein sequence ID" value="SVC92651.1"/>
    <property type="molecule type" value="Genomic_DNA"/>
</dbReference>
<accession>A0A382R7V3</accession>
<organism evidence="1">
    <name type="scientific">marine metagenome</name>
    <dbReference type="NCBI Taxonomy" id="408172"/>
    <lineage>
        <taxon>unclassified sequences</taxon>
        <taxon>metagenomes</taxon>
        <taxon>ecological metagenomes</taxon>
    </lineage>
</organism>
<gene>
    <name evidence="1" type="ORF">METZ01_LOCUS345505</name>
</gene>
<feature type="non-terminal residue" evidence="1">
    <location>
        <position position="100"/>
    </location>
</feature>
<protein>
    <submittedName>
        <fullName evidence="1">Uncharacterized protein</fullName>
    </submittedName>
</protein>
<name>A0A382R7V3_9ZZZZ</name>
<proteinExistence type="predicted"/>
<sequence length="100" mass="11845">MKELNNKYQTTYNLVIKQLESFFGIDDNDKVVLKQGVEIALESCAYCFSKINDKYFVDKKGDILFNTFHSGQYTIFLYYLSRLMYTKSLADRSLLDKIYY</sequence>
<dbReference type="AlphaFoldDB" id="A0A382R7V3"/>
<evidence type="ECO:0000313" key="1">
    <source>
        <dbReference type="EMBL" id="SVC92651.1"/>
    </source>
</evidence>
<reference evidence="1" key="1">
    <citation type="submission" date="2018-05" db="EMBL/GenBank/DDBJ databases">
        <authorList>
            <person name="Lanie J.A."/>
            <person name="Ng W.-L."/>
            <person name="Kazmierczak K.M."/>
            <person name="Andrzejewski T.M."/>
            <person name="Davidsen T.M."/>
            <person name="Wayne K.J."/>
            <person name="Tettelin H."/>
            <person name="Glass J.I."/>
            <person name="Rusch D."/>
            <person name="Podicherti R."/>
            <person name="Tsui H.-C.T."/>
            <person name="Winkler M.E."/>
        </authorList>
    </citation>
    <scope>NUCLEOTIDE SEQUENCE</scope>
</reference>